<evidence type="ECO:0000256" key="6">
    <source>
        <dbReference type="ARBA" id="ARBA00023316"/>
    </source>
</evidence>
<keyword evidence="2 7" id="KW-0328">Glycosyltransferase</keyword>
<organism evidence="8 9">
    <name type="scientific">Ricinus communis</name>
    <name type="common">Castor bean</name>
    <dbReference type="NCBI Taxonomy" id="3988"/>
    <lineage>
        <taxon>Eukaryota</taxon>
        <taxon>Viridiplantae</taxon>
        <taxon>Streptophyta</taxon>
        <taxon>Embryophyta</taxon>
        <taxon>Tracheophyta</taxon>
        <taxon>Spermatophyta</taxon>
        <taxon>Magnoliopsida</taxon>
        <taxon>eudicotyledons</taxon>
        <taxon>Gunneridae</taxon>
        <taxon>Pentapetalae</taxon>
        <taxon>rosids</taxon>
        <taxon>fabids</taxon>
        <taxon>Malpighiales</taxon>
        <taxon>Euphorbiaceae</taxon>
        <taxon>Acalyphoideae</taxon>
        <taxon>Acalypheae</taxon>
        <taxon>Ricinus</taxon>
    </lineage>
</organism>
<dbReference type="AlphaFoldDB" id="B9SML8"/>
<dbReference type="InterPro" id="IPR004938">
    <property type="entry name" value="XG_FTase"/>
</dbReference>
<evidence type="ECO:0000313" key="9">
    <source>
        <dbReference type="Proteomes" id="UP000008311"/>
    </source>
</evidence>
<gene>
    <name evidence="8" type="ORF">RCOM_0231560</name>
</gene>
<keyword evidence="4 7" id="KW-0333">Golgi apparatus</keyword>
<keyword evidence="7" id="KW-0472">Membrane</keyword>
<dbReference type="STRING" id="3988.B9SML8"/>
<dbReference type="Proteomes" id="UP000008311">
    <property type="component" value="Unassembled WGS sequence"/>
</dbReference>
<keyword evidence="3 7" id="KW-0808">Transferase</keyword>
<keyword evidence="7" id="KW-1133">Transmembrane helix</keyword>
<dbReference type="InParanoid" id="B9SML8"/>
<evidence type="ECO:0000313" key="8">
    <source>
        <dbReference type="EMBL" id="EEF35163.1"/>
    </source>
</evidence>
<evidence type="ECO:0000256" key="7">
    <source>
        <dbReference type="RuleBase" id="RU367004"/>
    </source>
</evidence>
<dbReference type="Pfam" id="PF03254">
    <property type="entry name" value="XG_FTase"/>
    <property type="match status" value="2"/>
</dbReference>
<evidence type="ECO:0000256" key="3">
    <source>
        <dbReference type="ARBA" id="ARBA00022679"/>
    </source>
</evidence>
<dbReference type="eggNOG" id="ENOG502QTTA">
    <property type="taxonomic scope" value="Eukaryota"/>
</dbReference>
<keyword evidence="9" id="KW-1185">Reference proteome</keyword>
<sequence length="313" mass="35155">MEANSMRKLLGSSTMRTISFAACLMALPLIIMLSVNYQDQMFNLIGKVKVLGGQALNVRQIGSEHEPASISDDVLLGGLLASEFDKDSCLSRSEAVLYRKPSSKKPSPYLISKLRNYENLHKRCGPDTESYKRTLLENLLPEVDKQRLVASPSKNQTSKSVLIASLYPQFYENMTNMYWTFPTRKGEVIGVYQPSHEEYQHFGDNMHNVKAWVEMNLLSLSNVLVTSSGSTFGYVAQGLGDLRPWILYRPENWKDSDAACHPGKSMEPCLHIPPSHDCKAKRNFDMGTVVPYVKHCEDSTSGLKLINPDNNSR</sequence>
<dbReference type="GO" id="GO:0008107">
    <property type="term" value="F:galactoside 2-alpha-L-fucosyltransferase activity"/>
    <property type="evidence" value="ECO:0007669"/>
    <property type="project" value="InterPro"/>
</dbReference>
<dbReference type="GO" id="GO:0032580">
    <property type="term" value="C:Golgi cisterna membrane"/>
    <property type="evidence" value="ECO:0007669"/>
    <property type="project" value="UniProtKB-SubCell"/>
</dbReference>
<dbReference type="GO" id="GO:0071555">
    <property type="term" value="P:cell wall organization"/>
    <property type="evidence" value="ECO:0007669"/>
    <property type="project" value="UniProtKB-UniRule"/>
</dbReference>
<dbReference type="GO" id="GO:0009969">
    <property type="term" value="P:xyloglucan biosynthetic process"/>
    <property type="evidence" value="ECO:0000318"/>
    <property type="project" value="GO_Central"/>
</dbReference>
<feature type="transmembrane region" description="Helical" evidence="7">
    <location>
        <begin position="20"/>
        <end position="37"/>
    </location>
</feature>
<dbReference type="PANTHER" id="PTHR31889:SF2">
    <property type="entry name" value="FUCOSYLTRANSFERASE 3"/>
    <property type="match status" value="1"/>
</dbReference>
<comment type="similarity">
    <text evidence="1 7">Belongs to the glycosyltransferase 37 family.</text>
</comment>
<name>B9SML8_RICCO</name>
<dbReference type="GO" id="GO:0042546">
    <property type="term" value="P:cell wall biogenesis"/>
    <property type="evidence" value="ECO:0007669"/>
    <property type="project" value="InterPro"/>
</dbReference>
<evidence type="ECO:0000256" key="2">
    <source>
        <dbReference type="ARBA" id="ARBA00022676"/>
    </source>
</evidence>
<protein>
    <recommendedName>
        <fullName evidence="7">Fucosyltransferase</fullName>
        <ecNumber evidence="7">2.4.1.-</ecNumber>
    </recommendedName>
</protein>
<reference evidence="9" key="1">
    <citation type="journal article" date="2010" name="Nat. Biotechnol.">
        <title>Draft genome sequence of the oilseed species Ricinus communis.</title>
        <authorList>
            <person name="Chan A.P."/>
            <person name="Crabtree J."/>
            <person name="Zhao Q."/>
            <person name="Lorenzi H."/>
            <person name="Orvis J."/>
            <person name="Puiu D."/>
            <person name="Melake-Berhan A."/>
            <person name="Jones K.M."/>
            <person name="Redman J."/>
            <person name="Chen G."/>
            <person name="Cahoon E.B."/>
            <person name="Gedil M."/>
            <person name="Stanke M."/>
            <person name="Haas B.J."/>
            <person name="Wortman J.R."/>
            <person name="Fraser-Liggett C.M."/>
            <person name="Ravel J."/>
            <person name="Rabinowicz P.D."/>
        </authorList>
    </citation>
    <scope>NUCLEOTIDE SEQUENCE [LARGE SCALE GENOMIC DNA]</scope>
    <source>
        <strain evidence="9">cv. Hale</strain>
    </source>
</reference>
<dbReference type="EMBL" id="EQ974036">
    <property type="protein sequence ID" value="EEF35163.1"/>
    <property type="molecule type" value="Genomic_DNA"/>
</dbReference>
<evidence type="ECO:0000256" key="1">
    <source>
        <dbReference type="ARBA" id="ARBA00010481"/>
    </source>
</evidence>
<keyword evidence="7" id="KW-0812">Transmembrane</keyword>
<accession>B9SML8</accession>
<keyword evidence="6 7" id="KW-0961">Cell wall biogenesis/degradation</keyword>
<comment type="subcellular location">
    <subcellularLocation>
        <location evidence="7">Golgi apparatus</location>
        <location evidence="7">Golgi stack membrane</location>
        <topology evidence="7">Single-pass type II membrane protein</topology>
    </subcellularLocation>
</comment>
<dbReference type="PANTHER" id="PTHR31889">
    <property type="entry name" value="FUCOSYLTRANSFERASE 2-RELATED"/>
    <property type="match status" value="1"/>
</dbReference>
<keyword evidence="5" id="KW-0325">Glycoprotein</keyword>
<evidence type="ECO:0000256" key="4">
    <source>
        <dbReference type="ARBA" id="ARBA00023034"/>
    </source>
</evidence>
<comment type="function">
    <text evidence="7">May be involved in cell wall biosynthesis.</text>
</comment>
<dbReference type="EC" id="2.4.1.-" evidence="7"/>
<proteinExistence type="inferred from homology"/>
<evidence type="ECO:0000256" key="5">
    <source>
        <dbReference type="ARBA" id="ARBA00023180"/>
    </source>
</evidence>